<dbReference type="InterPro" id="IPR032519">
    <property type="entry name" value="YbgF_tri"/>
</dbReference>
<evidence type="ECO:0000313" key="6">
    <source>
        <dbReference type="Proteomes" id="UP001161389"/>
    </source>
</evidence>
<reference evidence="5" key="2">
    <citation type="submission" date="2023-01" db="EMBL/GenBank/DDBJ databases">
        <title>Draft genome sequence of Litoribrevibacter albus strain NBRC 110071.</title>
        <authorList>
            <person name="Sun Q."/>
            <person name="Mori K."/>
        </authorList>
    </citation>
    <scope>NUCLEOTIDE SEQUENCE</scope>
    <source>
        <strain evidence="5">NBRC 110071</strain>
    </source>
</reference>
<evidence type="ECO:0000259" key="4">
    <source>
        <dbReference type="Pfam" id="PF16331"/>
    </source>
</evidence>
<dbReference type="InterPro" id="IPR019734">
    <property type="entry name" value="TPR_rpt"/>
</dbReference>
<dbReference type="Pfam" id="PF16331">
    <property type="entry name" value="TolA_bind_tri"/>
    <property type="match status" value="1"/>
</dbReference>
<sequence>MKKRFYNGLLGARVAKPLFSVLVLAGLATPVWSVQVTESSPSYVAPSERAQRVVPPVMETQQQLAEATPAPEQTAAPVSSSGYSQVSNDSITAADDSGGDVEEFGIITDSVEPANPLADDRKLLVQELQTLRAKVETQERQIRELKEKSKALYADLDRRLQKMAEKLVALETAPKAVVTPVEDEVAPDPTESVVAEGSTSSETDQSRYQKAKAILDEGGRDTKAALEFVRLLKDYPDTPLKPNVYYWLAQIYKRSGEVEKAEGFYNRVLEEYPKSIKAASSLYSLASMKSSQGLKAEADQLLKRLLDVYPNSAEAVKAKASLAAPK</sequence>
<feature type="domain" description="YbgF trimerisation" evidence="4">
    <location>
        <begin position="124"/>
        <end position="165"/>
    </location>
</feature>
<feature type="region of interest" description="Disordered" evidence="3">
    <location>
        <begin position="181"/>
        <end position="207"/>
    </location>
</feature>
<keyword evidence="6" id="KW-1185">Reference proteome</keyword>
<dbReference type="SUPFAM" id="SSF48452">
    <property type="entry name" value="TPR-like"/>
    <property type="match status" value="1"/>
</dbReference>
<accession>A0AA37W650</accession>
<dbReference type="PROSITE" id="PS50005">
    <property type="entry name" value="TPR"/>
    <property type="match status" value="1"/>
</dbReference>
<keyword evidence="2" id="KW-0175">Coiled coil</keyword>
<gene>
    <name evidence="5" type="ORF">GCM10007876_17190</name>
</gene>
<dbReference type="EMBL" id="BSNM01000011">
    <property type="protein sequence ID" value="GLQ31240.1"/>
    <property type="molecule type" value="Genomic_DNA"/>
</dbReference>
<dbReference type="InterPro" id="IPR011990">
    <property type="entry name" value="TPR-like_helical_dom_sf"/>
</dbReference>
<feature type="coiled-coil region" evidence="2">
    <location>
        <begin position="121"/>
        <end position="173"/>
    </location>
</feature>
<name>A0AA37W650_9GAMM</name>
<feature type="compositionally biased region" description="Low complexity" evidence="3">
    <location>
        <begin position="65"/>
        <end position="77"/>
    </location>
</feature>
<keyword evidence="1" id="KW-0802">TPR repeat</keyword>
<feature type="region of interest" description="Disordered" evidence="3">
    <location>
        <begin position="59"/>
        <end position="97"/>
    </location>
</feature>
<organism evidence="5 6">
    <name type="scientific">Litoribrevibacter albus</name>
    <dbReference type="NCBI Taxonomy" id="1473156"/>
    <lineage>
        <taxon>Bacteria</taxon>
        <taxon>Pseudomonadati</taxon>
        <taxon>Pseudomonadota</taxon>
        <taxon>Gammaproteobacteria</taxon>
        <taxon>Oceanospirillales</taxon>
        <taxon>Oceanospirillaceae</taxon>
        <taxon>Litoribrevibacter</taxon>
    </lineage>
</organism>
<feature type="compositionally biased region" description="Polar residues" evidence="3">
    <location>
        <begin position="197"/>
        <end position="207"/>
    </location>
</feature>
<dbReference type="AlphaFoldDB" id="A0AA37W650"/>
<dbReference type="RefSeq" id="WP_284380767.1">
    <property type="nucleotide sequence ID" value="NZ_BSNM01000011.1"/>
</dbReference>
<dbReference type="Proteomes" id="UP001161389">
    <property type="component" value="Unassembled WGS sequence"/>
</dbReference>
<dbReference type="Gene3D" id="1.25.40.10">
    <property type="entry name" value="Tetratricopeptide repeat domain"/>
    <property type="match status" value="1"/>
</dbReference>
<dbReference type="SMART" id="SM00028">
    <property type="entry name" value="TPR"/>
    <property type="match status" value="2"/>
</dbReference>
<feature type="compositionally biased region" description="Polar residues" evidence="3">
    <location>
        <begin position="78"/>
        <end position="91"/>
    </location>
</feature>
<evidence type="ECO:0000256" key="2">
    <source>
        <dbReference type="SAM" id="Coils"/>
    </source>
</evidence>
<evidence type="ECO:0000256" key="3">
    <source>
        <dbReference type="SAM" id="MobiDB-lite"/>
    </source>
</evidence>
<dbReference type="GO" id="GO:0070206">
    <property type="term" value="P:protein trimerization"/>
    <property type="evidence" value="ECO:0007669"/>
    <property type="project" value="InterPro"/>
</dbReference>
<reference evidence="5" key="1">
    <citation type="journal article" date="2014" name="Int. J. Syst. Evol. Microbiol.">
        <title>Complete genome sequence of Corynebacterium casei LMG S-19264T (=DSM 44701T), isolated from a smear-ripened cheese.</title>
        <authorList>
            <consortium name="US DOE Joint Genome Institute (JGI-PGF)"/>
            <person name="Walter F."/>
            <person name="Albersmeier A."/>
            <person name="Kalinowski J."/>
            <person name="Ruckert C."/>
        </authorList>
    </citation>
    <scope>NUCLEOTIDE SEQUENCE</scope>
    <source>
        <strain evidence="5">NBRC 110071</strain>
    </source>
</reference>
<comment type="caution">
    <text evidence="5">The sequence shown here is derived from an EMBL/GenBank/DDBJ whole genome shotgun (WGS) entry which is preliminary data.</text>
</comment>
<feature type="repeat" description="TPR" evidence="1">
    <location>
        <begin position="242"/>
        <end position="275"/>
    </location>
</feature>
<evidence type="ECO:0000313" key="5">
    <source>
        <dbReference type="EMBL" id="GLQ31240.1"/>
    </source>
</evidence>
<protein>
    <recommendedName>
        <fullName evidence="4">YbgF trimerisation domain-containing protein</fullName>
    </recommendedName>
</protein>
<dbReference type="Pfam" id="PF13424">
    <property type="entry name" value="TPR_12"/>
    <property type="match status" value="1"/>
</dbReference>
<evidence type="ECO:0000256" key="1">
    <source>
        <dbReference type="PROSITE-ProRule" id="PRU00339"/>
    </source>
</evidence>
<dbReference type="Gene3D" id="1.20.5.110">
    <property type="match status" value="1"/>
</dbReference>
<proteinExistence type="predicted"/>